<dbReference type="OrthoDB" id="407832at2759"/>
<dbReference type="Proteomes" id="UP001056012">
    <property type="component" value="Chromosome 2"/>
</dbReference>
<dbReference type="PANTHER" id="PTHR37534">
    <property type="entry name" value="TRANSCRIPTIONAL ACTIVATOR PROTEIN UGA3"/>
    <property type="match status" value="1"/>
</dbReference>
<dbReference type="GO" id="GO:0005634">
    <property type="term" value="C:nucleus"/>
    <property type="evidence" value="ECO:0007669"/>
    <property type="project" value="TreeGrafter"/>
</dbReference>
<gene>
    <name evidence="3" type="ORF">yc1106_02347</name>
</gene>
<organism evidence="3 4">
    <name type="scientific">Curvularia clavata</name>
    <dbReference type="NCBI Taxonomy" id="95742"/>
    <lineage>
        <taxon>Eukaryota</taxon>
        <taxon>Fungi</taxon>
        <taxon>Dikarya</taxon>
        <taxon>Ascomycota</taxon>
        <taxon>Pezizomycotina</taxon>
        <taxon>Dothideomycetes</taxon>
        <taxon>Pleosporomycetidae</taxon>
        <taxon>Pleosporales</taxon>
        <taxon>Pleosporineae</taxon>
        <taxon>Pleosporaceae</taxon>
        <taxon>Curvularia</taxon>
    </lineage>
</organism>
<evidence type="ECO:0000256" key="1">
    <source>
        <dbReference type="ARBA" id="ARBA00023242"/>
    </source>
</evidence>
<proteinExistence type="predicted"/>
<reference evidence="3" key="1">
    <citation type="submission" date="2021-12" db="EMBL/GenBank/DDBJ databases">
        <title>Curvularia clavata genome.</title>
        <authorList>
            <person name="Cao Y."/>
        </authorList>
    </citation>
    <scope>NUCLEOTIDE SEQUENCE</scope>
    <source>
        <strain evidence="3">Yc1106</strain>
    </source>
</reference>
<dbReference type="PANTHER" id="PTHR37534:SF2">
    <property type="entry name" value="N-ACETYLTRANSFERASE DOMAIN-CONTAINING PROTEIN"/>
    <property type="match status" value="1"/>
</dbReference>
<protein>
    <recommendedName>
        <fullName evidence="5">Arca-like protein</fullName>
    </recommendedName>
</protein>
<dbReference type="AlphaFoldDB" id="A0A9Q8Z684"/>
<dbReference type="GO" id="GO:0003700">
    <property type="term" value="F:DNA-binding transcription factor activity"/>
    <property type="evidence" value="ECO:0007669"/>
    <property type="project" value="TreeGrafter"/>
</dbReference>
<feature type="region of interest" description="Disordered" evidence="2">
    <location>
        <begin position="71"/>
        <end position="178"/>
    </location>
</feature>
<evidence type="ECO:0000313" key="4">
    <source>
        <dbReference type="Proteomes" id="UP001056012"/>
    </source>
</evidence>
<name>A0A9Q8Z684_CURCL</name>
<evidence type="ECO:0000313" key="3">
    <source>
        <dbReference type="EMBL" id="USP75073.1"/>
    </source>
</evidence>
<accession>A0A9Q8Z684</accession>
<evidence type="ECO:0008006" key="5">
    <source>
        <dbReference type="Google" id="ProtNLM"/>
    </source>
</evidence>
<feature type="compositionally biased region" description="Basic and acidic residues" evidence="2">
    <location>
        <begin position="94"/>
        <end position="108"/>
    </location>
</feature>
<evidence type="ECO:0000256" key="2">
    <source>
        <dbReference type="SAM" id="MobiDB-lite"/>
    </source>
</evidence>
<dbReference type="GO" id="GO:0045944">
    <property type="term" value="P:positive regulation of transcription by RNA polymerase II"/>
    <property type="evidence" value="ECO:0007669"/>
    <property type="project" value="TreeGrafter"/>
</dbReference>
<dbReference type="EMBL" id="CP089275">
    <property type="protein sequence ID" value="USP75073.1"/>
    <property type="molecule type" value="Genomic_DNA"/>
</dbReference>
<feature type="compositionally biased region" description="Polar residues" evidence="2">
    <location>
        <begin position="125"/>
        <end position="150"/>
    </location>
</feature>
<keyword evidence="4" id="KW-1185">Reference proteome</keyword>
<dbReference type="VEuPathDB" id="FungiDB:yc1106_02347"/>
<dbReference type="GO" id="GO:0000976">
    <property type="term" value="F:transcription cis-regulatory region binding"/>
    <property type="evidence" value="ECO:0007669"/>
    <property type="project" value="TreeGrafter"/>
</dbReference>
<sequence>MSMILSPKTPPKKTNYRVRFRHGVFPDAEGQATRADIKKYDYFFAAGQKWVGTEGKLDFVDESRLVAEEFESAASTSEKKPPKQATHLRTAAKISERGLKGSQKQEKRLRPRSGTWVDQAAISAKNRTSANASWQSQQRTSPGPGSLSNYSSLDEPSPIDSPSDGPSPRPYPTADISSHAPWPLSDPIEAHLFRFWVEQASTSLDITNSSAVFKEIVPRLAFENPMLMNAIFMISAQSVLRYDPHFPARPYVYHDRILQDLIPYLAERGRIEDEGTLVTAMLLRTFEEFHAGTRGQTHLSTYELFHGPEGWLLDMSRPVVQACLMIHVHAELCQVLLDRPSLQIDYRNCILPALAVPEDDASWGNQILWLSARIMQWTTSSIRTPDERQYLSDLVDEWERKRPAAFDAILYKEALHNTGYFPELWFADPCHADANQHLRIARVALAVSHLDTATAGTHGDEVIASVKDEVLRGLKEIVAIARCNPHCILAPWKAAHAVHKFGVLLMDETARFKMIEFLEEVNAMGIPTAATIEYLVEQWNWRKGAGEWQ</sequence>
<feature type="compositionally biased region" description="Low complexity" evidence="2">
    <location>
        <begin position="151"/>
        <end position="164"/>
    </location>
</feature>
<keyword evidence="1" id="KW-0539">Nucleus</keyword>